<dbReference type="InterPro" id="IPR012763">
    <property type="entry name" value="DNA_pol_III_sug/sutau_N"/>
</dbReference>
<evidence type="ECO:0000313" key="15">
    <source>
        <dbReference type="Proteomes" id="UP000284841"/>
    </source>
</evidence>
<keyword evidence="3 14" id="KW-0808">Transferase</keyword>
<dbReference type="Gene3D" id="1.10.8.60">
    <property type="match status" value="1"/>
</dbReference>
<dbReference type="Gene3D" id="1.20.272.10">
    <property type="match status" value="1"/>
</dbReference>
<evidence type="ECO:0000256" key="2">
    <source>
        <dbReference type="ARBA" id="ARBA00012417"/>
    </source>
</evidence>
<dbReference type="Proteomes" id="UP000284841">
    <property type="component" value="Unassembled WGS sequence"/>
</dbReference>
<comment type="caution">
    <text evidence="14">The sequence shown here is derived from an EMBL/GenBank/DDBJ whole genome shotgun (WGS) entry which is preliminary data.</text>
</comment>
<dbReference type="InterPro" id="IPR050238">
    <property type="entry name" value="DNA_Rep/Repair_Clamp_Loader"/>
</dbReference>
<keyword evidence="4 14" id="KW-0548">Nucleotidyltransferase</keyword>
<dbReference type="EMBL" id="QRMS01000005">
    <property type="protein sequence ID" value="RHJ85239.1"/>
    <property type="molecule type" value="Genomic_DNA"/>
</dbReference>
<keyword evidence="7" id="KW-0547">Nucleotide-binding</keyword>
<sequence length="563" mass="62548">MCTLRRFALSPNSDQLQIVSEHRRIIKEQLFKGGMPVYTALYRAQRPEIFSEVIGQDHIVRILKNQIATDSVSHAYLFCGTRGTGKTTTARILAKAVNCLDDEDRPCGHCANCIAIKESTFMDVVEIDAASNNGVDNIRELRESVKYPPAVGRKKVYIIDEVHMLSTGAFNALLKTLEEPPENVMFILATTDPQKLPQTILSRCMRLDFKRVPEKVLIDHMSRICSEKGVQVTDSALRLLAANADGSVRDGLSILDQCLAGGEKELDRDTVLEFLGTVSEEFFLDLTDRVSLHDVAGALVLLDEALQEGKDVKQLMKDWMSHYRSLLITKYIKNAEDMLNMSSENIEKLRNQSNQVSLDEINHGIVTLSRTINDARYSTQPRILLELAIVTIASGISAEAQAAPRMTQTQGRPQVTARPKKATAAKPAAEPTGQTGPAGAERAPQQSEAKDFDGNEYDLEEVWARIFAEGEGLKGSFNLIRTGTTLAAINGEEFKIIAQNEFTKQYVEANQMHICDLMEKIVGRRLKLVCRTENQREDSSPDQDVLNLAQEVSAKLGLDVKVE</sequence>
<evidence type="ECO:0000256" key="5">
    <source>
        <dbReference type="ARBA" id="ARBA00022705"/>
    </source>
</evidence>
<evidence type="ECO:0000256" key="7">
    <source>
        <dbReference type="ARBA" id="ARBA00022741"/>
    </source>
</evidence>
<dbReference type="InterPro" id="IPR008921">
    <property type="entry name" value="DNA_pol3_clamp-load_cplx_C"/>
</dbReference>
<dbReference type="InterPro" id="IPR022754">
    <property type="entry name" value="DNA_pol_III_gamma-3"/>
</dbReference>
<dbReference type="AlphaFoldDB" id="A0A415DXP1"/>
<reference evidence="14 15" key="1">
    <citation type="submission" date="2018-08" db="EMBL/GenBank/DDBJ databases">
        <title>A genome reference for cultivated species of the human gut microbiota.</title>
        <authorList>
            <person name="Zou Y."/>
            <person name="Xue W."/>
            <person name="Luo G."/>
        </authorList>
    </citation>
    <scope>NUCLEOTIDE SEQUENCE [LARGE SCALE GENOMIC DNA]</scope>
    <source>
        <strain evidence="14 15">AM07-24</strain>
    </source>
</reference>
<dbReference type="PANTHER" id="PTHR11669:SF0">
    <property type="entry name" value="PROTEIN STICHEL-LIKE 2"/>
    <property type="match status" value="1"/>
</dbReference>
<evidence type="ECO:0000313" key="14">
    <source>
        <dbReference type="EMBL" id="RHJ85239.1"/>
    </source>
</evidence>
<dbReference type="InterPro" id="IPR003593">
    <property type="entry name" value="AAA+_ATPase"/>
</dbReference>
<evidence type="ECO:0000259" key="13">
    <source>
        <dbReference type="SMART" id="SM00382"/>
    </source>
</evidence>
<dbReference type="Pfam" id="PF22608">
    <property type="entry name" value="DNAX_ATPase_lid"/>
    <property type="match status" value="1"/>
</dbReference>
<proteinExistence type="inferred from homology"/>
<dbReference type="InterPro" id="IPR045085">
    <property type="entry name" value="HLD_clamp_pol_III_gamma_tau"/>
</dbReference>
<protein>
    <recommendedName>
        <fullName evidence="2">DNA-directed DNA polymerase</fullName>
        <ecNumber evidence="2">2.7.7.7</ecNumber>
    </recommendedName>
</protein>
<dbReference type="NCBIfam" id="TIGR02397">
    <property type="entry name" value="dnaX_nterm"/>
    <property type="match status" value="1"/>
</dbReference>
<keyword evidence="8" id="KW-0862">Zinc</keyword>
<dbReference type="SUPFAM" id="SSF52540">
    <property type="entry name" value="P-loop containing nucleoside triphosphate hydrolases"/>
    <property type="match status" value="1"/>
</dbReference>
<keyword evidence="5" id="KW-0235">DNA replication</keyword>
<dbReference type="SMART" id="SM00382">
    <property type="entry name" value="AAA"/>
    <property type="match status" value="1"/>
</dbReference>
<dbReference type="CDD" id="cd18137">
    <property type="entry name" value="HLD_clamp_pol_III_gamma_tau"/>
    <property type="match status" value="1"/>
</dbReference>
<dbReference type="InterPro" id="IPR027417">
    <property type="entry name" value="P-loop_NTPase"/>
</dbReference>
<dbReference type="FunFam" id="3.40.50.300:FF:000014">
    <property type="entry name" value="DNA polymerase III subunit gamma/tau"/>
    <property type="match status" value="1"/>
</dbReference>
<dbReference type="PANTHER" id="PTHR11669">
    <property type="entry name" value="REPLICATION FACTOR C / DNA POLYMERASE III GAMMA-TAU SUBUNIT"/>
    <property type="match status" value="1"/>
</dbReference>
<keyword evidence="6" id="KW-0479">Metal-binding</keyword>
<evidence type="ECO:0000256" key="8">
    <source>
        <dbReference type="ARBA" id="ARBA00022833"/>
    </source>
</evidence>
<organism evidence="14 15">
    <name type="scientific">Emergencia timonensis</name>
    <dbReference type="NCBI Taxonomy" id="1776384"/>
    <lineage>
        <taxon>Bacteria</taxon>
        <taxon>Bacillati</taxon>
        <taxon>Bacillota</taxon>
        <taxon>Clostridia</taxon>
        <taxon>Peptostreptococcales</taxon>
        <taxon>Anaerovoracaceae</taxon>
        <taxon>Emergencia</taxon>
    </lineage>
</organism>
<keyword evidence="10" id="KW-0239">DNA-directed DNA polymerase</keyword>
<evidence type="ECO:0000256" key="6">
    <source>
        <dbReference type="ARBA" id="ARBA00022723"/>
    </source>
</evidence>
<dbReference type="GO" id="GO:0003887">
    <property type="term" value="F:DNA-directed DNA polymerase activity"/>
    <property type="evidence" value="ECO:0007669"/>
    <property type="project" value="UniProtKB-KW"/>
</dbReference>
<dbReference type="NCBIfam" id="NF004046">
    <property type="entry name" value="PRK05563.1"/>
    <property type="match status" value="1"/>
</dbReference>
<dbReference type="Pfam" id="PF13177">
    <property type="entry name" value="DNA_pol3_delta2"/>
    <property type="match status" value="1"/>
</dbReference>
<dbReference type="GO" id="GO:0005524">
    <property type="term" value="F:ATP binding"/>
    <property type="evidence" value="ECO:0007669"/>
    <property type="project" value="UniProtKB-KW"/>
</dbReference>
<feature type="domain" description="AAA+ ATPase" evidence="13">
    <location>
        <begin position="72"/>
        <end position="213"/>
    </location>
</feature>
<evidence type="ECO:0000256" key="9">
    <source>
        <dbReference type="ARBA" id="ARBA00022840"/>
    </source>
</evidence>
<keyword evidence="15" id="KW-1185">Reference proteome</keyword>
<dbReference type="GO" id="GO:0046872">
    <property type="term" value="F:metal ion binding"/>
    <property type="evidence" value="ECO:0007669"/>
    <property type="project" value="UniProtKB-KW"/>
</dbReference>
<dbReference type="OrthoDB" id="9810148at2"/>
<comment type="catalytic activity">
    <reaction evidence="11">
        <text>DNA(n) + a 2'-deoxyribonucleoside 5'-triphosphate = DNA(n+1) + diphosphate</text>
        <dbReference type="Rhea" id="RHEA:22508"/>
        <dbReference type="Rhea" id="RHEA-COMP:17339"/>
        <dbReference type="Rhea" id="RHEA-COMP:17340"/>
        <dbReference type="ChEBI" id="CHEBI:33019"/>
        <dbReference type="ChEBI" id="CHEBI:61560"/>
        <dbReference type="ChEBI" id="CHEBI:173112"/>
        <dbReference type="EC" id="2.7.7.7"/>
    </reaction>
</comment>
<dbReference type="GO" id="GO:0009360">
    <property type="term" value="C:DNA polymerase III complex"/>
    <property type="evidence" value="ECO:0007669"/>
    <property type="project" value="InterPro"/>
</dbReference>
<comment type="similarity">
    <text evidence="1">Belongs to the DnaX/STICHEL family.</text>
</comment>
<accession>A0A415DXP1</accession>
<evidence type="ECO:0000256" key="12">
    <source>
        <dbReference type="SAM" id="MobiDB-lite"/>
    </source>
</evidence>
<feature type="region of interest" description="Disordered" evidence="12">
    <location>
        <begin position="400"/>
        <end position="454"/>
    </location>
</feature>
<keyword evidence="9" id="KW-0067">ATP-binding</keyword>
<evidence type="ECO:0000256" key="4">
    <source>
        <dbReference type="ARBA" id="ARBA00022695"/>
    </source>
</evidence>
<dbReference type="SUPFAM" id="SSF48019">
    <property type="entry name" value="post-AAA+ oligomerization domain-like"/>
    <property type="match status" value="1"/>
</dbReference>
<evidence type="ECO:0000256" key="1">
    <source>
        <dbReference type="ARBA" id="ARBA00006360"/>
    </source>
</evidence>
<dbReference type="Gene3D" id="3.40.50.300">
    <property type="entry name" value="P-loop containing nucleotide triphosphate hydrolases"/>
    <property type="match status" value="1"/>
</dbReference>
<dbReference type="Pfam" id="PF12169">
    <property type="entry name" value="DNA_pol3_gamma3"/>
    <property type="match status" value="1"/>
</dbReference>
<evidence type="ECO:0000256" key="10">
    <source>
        <dbReference type="ARBA" id="ARBA00022932"/>
    </source>
</evidence>
<dbReference type="EC" id="2.7.7.7" evidence="2"/>
<dbReference type="STRING" id="1776384.GCA_900086585_00011"/>
<evidence type="ECO:0000256" key="3">
    <source>
        <dbReference type="ARBA" id="ARBA00022679"/>
    </source>
</evidence>
<gene>
    <name evidence="14" type="ORF">DW099_16210</name>
</gene>
<dbReference type="GO" id="GO:0006261">
    <property type="term" value="P:DNA-templated DNA replication"/>
    <property type="evidence" value="ECO:0007669"/>
    <property type="project" value="TreeGrafter"/>
</dbReference>
<evidence type="ECO:0000256" key="11">
    <source>
        <dbReference type="ARBA" id="ARBA00049244"/>
    </source>
</evidence>
<name>A0A415DXP1_9FIRM</name>
<dbReference type="GO" id="GO:0003677">
    <property type="term" value="F:DNA binding"/>
    <property type="evidence" value="ECO:0007669"/>
    <property type="project" value="InterPro"/>
</dbReference>